<feature type="domain" description="ABM" evidence="1">
    <location>
        <begin position="2"/>
        <end position="94"/>
    </location>
</feature>
<evidence type="ECO:0000313" key="2">
    <source>
        <dbReference type="EMBL" id="QCW99695.1"/>
    </source>
</evidence>
<dbReference type="Gene3D" id="3.30.70.100">
    <property type="match status" value="1"/>
</dbReference>
<dbReference type="OrthoDB" id="1120859at2"/>
<proteinExistence type="predicted"/>
<dbReference type="KEGG" id="asag:FGM00_06125"/>
<dbReference type="InterPro" id="IPR007138">
    <property type="entry name" value="ABM_dom"/>
</dbReference>
<organism evidence="2 3">
    <name type="scientific">Aggregatimonas sangjinii</name>
    <dbReference type="NCBI Taxonomy" id="2583587"/>
    <lineage>
        <taxon>Bacteria</taxon>
        <taxon>Pseudomonadati</taxon>
        <taxon>Bacteroidota</taxon>
        <taxon>Flavobacteriia</taxon>
        <taxon>Flavobacteriales</taxon>
        <taxon>Flavobacteriaceae</taxon>
        <taxon>Aggregatimonas</taxon>
    </lineage>
</organism>
<dbReference type="PROSITE" id="PS51725">
    <property type="entry name" value="ABM"/>
    <property type="match status" value="1"/>
</dbReference>
<sequence length="97" mass="11772">MLVRIVKMTFKHENIASFERIFEMHRGKIRAFEGCSFLELYQDEKQRNVFFTYSHWEHADFLEAYRKSELFMGVWAKTKVLFSKKPEAWSLTKVQEN</sequence>
<dbReference type="RefSeq" id="WP_138852048.1">
    <property type="nucleotide sequence ID" value="NZ_CP040710.1"/>
</dbReference>
<dbReference type="Pfam" id="PF03992">
    <property type="entry name" value="ABM"/>
    <property type="match status" value="1"/>
</dbReference>
<reference evidence="2 3" key="1">
    <citation type="submission" date="2019-05" db="EMBL/GenBank/DDBJ databases">
        <title>Genome sequencing of F202Z8.</title>
        <authorList>
            <person name="Kwon Y.M."/>
        </authorList>
    </citation>
    <scope>NUCLEOTIDE SEQUENCE [LARGE SCALE GENOMIC DNA]</scope>
    <source>
        <strain evidence="2 3">F202Z8</strain>
    </source>
</reference>
<keyword evidence="2" id="KW-0560">Oxidoreductase</keyword>
<keyword evidence="2" id="KW-0503">Monooxygenase</keyword>
<protein>
    <submittedName>
        <fullName evidence="2">Antibiotic biosynthesis monooxygenase</fullName>
    </submittedName>
</protein>
<dbReference type="SUPFAM" id="SSF54909">
    <property type="entry name" value="Dimeric alpha+beta barrel"/>
    <property type="match status" value="1"/>
</dbReference>
<dbReference type="Proteomes" id="UP000310017">
    <property type="component" value="Chromosome"/>
</dbReference>
<dbReference type="AlphaFoldDB" id="A0A5B7SM62"/>
<accession>A0A5B7SM62</accession>
<dbReference type="GO" id="GO:0004497">
    <property type="term" value="F:monooxygenase activity"/>
    <property type="evidence" value="ECO:0007669"/>
    <property type="project" value="UniProtKB-KW"/>
</dbReference>
<name>A0A5B7SM62_9FLAO</name>
<gene>
    <name evidence="2" type="ORF">FGM00_06125</name>
</gene>
<keyword evidence="3" id="KW-1185">Reference proteome</keyword>
<evidence type="ECO:0000259" key="1">
    <source>
        <dbReference type="PROSITE" id="PS51725"/>
    </source>
</evidence>
<dbReference type="EMBL" id="CP040710">
    <property type="protein sequence ID" value="QCW99695.1"/>
    <property type="molecule type" value="Genomic_DNA"/>
</dbReference>
<evidence type="ECO:0000313" key="3">
    <source>
        <dbReference type="Proteomes" id="UP000310017"/>
    </source>
</evidence>
<dbReference type="InterPro" id="IPR011008">
    <property type="entry name" value="Dimeric_a/b-barrel"/>
</dbReference>